<feature type="domain" description="VanZ-like" evidence="2">
    <location>
        <begin position="8"/>
        <end position="139"/>
    </location>
</feature>
<evidence type="ECO:0000256" key="1">
    <source>
        <dbReference type="SAM" id="Phobius"/>
    </source>
</evidence>
<evidence type="ECO:0000313" key="4">
    <source>
        <dbReference type="Proteomes" id="UP000251002"/>
    </source>
</evidence>
<accession>A0A365L339</accession>
<dbReference type="InterPro" id="IPR006976">
    <property type="entry name" value="VanZ-like"/>
</dbReference>
<dbReference type="RefSeq" id="WP_112223172.1">
    <property type="nucleotide sequence ID" value="NZ_CP047673.1"/>
</dbReference>
<proteinExistence type="predicted"/>
<dbReference type="AlphaFoldDB" id="A0A365L339"/>
<reference evidence="3 4" key="1">
    <citation type="submission" date="2018-06" db="EMBL/GenBank/DDBJ databases">
        <title>The draft genome sequences of strains SCU63 and S1.</title>
        <authorList>
            <person name="Gan L."/>
        </authorList>
    </citation>
    <scope>NUCLEOTIDE SEQUENCE [LARGE SCALE GENOMIC DNA]</scope>
    <source>
        <strain evidence="3 4">SCU63</strain>
    </source>
</reference>
<feature type="transmembrane region" description="Helical" evidence="1">
    <location>
        <begin position="66"/>
        <end position="83"/>
    </location>
</feature>
<dbReference type="EMBL" id="QLZR01000002">
    <property type="protein sequence ID" value="RAZ79605.1"/>
    <property type="molecule type" value="Genomic_DNA"/>
</dbReference>
<name>A0A365L339_9BACL</name>
<protein>
    <submittedName>
        <fullName evidence="3">VanZ family protein</fullName>
    </submittedName>
</protein>
<organism evidence="3 4">
    <name type="scientific">Planococcus halotolerans</name>
    <dbReference type="NCBI Taxonomy" id="2233542"/>
    <lineage>
        <taxon>Bacteria</taxon>
        <taxon>Bacillati</taxon>
        <taxon>Bacillota</taxon>
        <taxon>Bacilli</taxon>
        <taxon>Bacillales</taxon>
        <taxon>Caryophanaceae</taxon>
        <taxon>Planococcus</taxon>
    </lineage>
</organism>
<dbReference type="Pfam" id="PF04892">
    <property type="entry name" value="VanZ"/>
    <property type="match status" value="1"/>
</dbReference>
<dbReference type="Proteomes" id="UP000251002">
    <property type="component" value="Unassembled WGS sequence"/>
</dbReference>
<keyword evidence="1" id="KW-1133">Transmembrane helix</keyword>
<feature type="transmembrane region" description="Helical" evidence="1">
    <location>
        <begin position="126"/>
        <end position="145"/>
    </location>
</feature>
<evidence type="ECO:0000313" key="3">
    <source>
        <dbReference type="EMBL" id="RAZ79605.1"/>
    </source>
</evidence>
<dbReference type="InterPro" id="IPR016747">
    <property type="entry name" value="Phosphotransbutyrylase"/>
</dbReference>
<keyword evidence="4" id="KW-1185">Reference proteome</keyword>
<keyword evidence="1" id="KW-0472">Membrane</keyword>
<keyword evidence="1" id="KW-0812">Transmembrane</keyword>
<dbReference type="NCBIfam" id="NF037970">
    <property type="entry name" value="vanZ_1"/>
    <property type="match status" value="1"/>
</dbReference>
<dbReference type="PIRSF" id="PIRSF019083">
    <property type="entry name" value="UCP019083_VanZ"/>
    <property type="match status" value="1"/>
</dbReference>
<comment type="caution">
    <text evidence="3">The sequence shown here is derived from an EMBL/GenBank/DDBJ whole genome shotgun (WGS) entry which is preliminary data.</text>
</comment>
<sequence>MKNKLIAWVAVASWMSIIFILSHQPASVSSDLSSGITEFLLGIIADWFPGSDSRVEEFHTLVRKNAHFIAYFILGVLLVNALGRWGELKGRVLMGAFAISVLYAASDEFHQLFIAGRSGEVRDVLIDSAGAATGIVICWAGSLVAQKRKDGKKMKG</sequence>
<feature type="transmembrane region" description="Helical" evidence="1">
    <location>
        <begin position="5"/>
        <end position="23"/>
    </location>
</feature>
<gene>
    <name evidence="3" type="ORF">DP120_08355</name>
</gene>
<feature type="transmembrane region" description="Helical" evidence="1">
    <location>
        <begin position="90"/>
        <end position="106"/>
    </location>
</feature>
<evidence type="ECO:0000259" key="2">
    <source>
        <dbReference type="Pfam" id="PF04892"/>
    </source>
</evidence>